<evidence type="ECO:0000256" key="1">
    <source>
        <dbReference type="SAM" id="SignalP"/>
    </source>
</evidence>
<dbReference type="SUPFAM" id="SSF53474">
    <property type="entry name" value="alpha/beta-Hydrolases"/>
    <property type="match status" value="1"/>
</dbReference>
<keyword evidence="1" id="KW-0732">Signal</keyword>
<feature type="chain" id="PRO_5031269368" description="AB hydrolase-1 domain-containing protein" evidence="1">
    <location>
        <begin position="20"/>
        <end position="633"/>
    </location>
</feature>
<organism evidence="2">
    <name type="scientific">Noctiluca scintillans</name>
    <name type="common">Sea sparkle</name>
    <name type="synonym">Red tide dinoflagellate</name>
    <dbReference type="NCBI Taxonomy" id="2966"/>
    <lineage>
        <taxon>Eukaryota</taxon>
        <taxon>Sar</taxon>
        <taxon>Alveolata</taxon>
        <taxon>Dinophyceae</taxon>
        <taxon>Noctilucales</taxon>
        <taxon>Noctilucaceae</taxon>
        <taxon>Noctiluca</taxon>
    </lineage>
</organism>
<feature type="signal peptide" evidence="1">
    <location>
        <begin position="1"/>
        <end position="19"/>
    </location>
</feature>
<dbReference type="AlphaFoldDB" id="A0A7S1FAN0"/>
<proteinExistence type="predicted"/>
<sequence>MVRLSSAVVLPLLWSVNEAKRVTDYGEDSVLEHDEGAHFEDDVGQSRFSDRRRRSTSHFRVGENWDSMTFAEQWEEYSHAVPLERFQGGENPGWIPDGTQDGMSCAPYLWGPEDANNLLIMVHGFMACPGRWGLTIKDILSREVKCGLPNGEGADAPRPCGKYRIMGVTLPGHGYKWEEIETKVKVLHQSNSTSSSSKSVNSHRRDNITEIPFDKFAWMDFTEAVGRMAEQWRKEHPDGVIAIDGHSVGGLMSLAISVRRAHIFDRVLIQNPELGPNSILFNPAERVSKHLRLNIDALSDDCEGERDEGMAFPGGQCQFKFGHIGSAWSFARDLYCRQWQISRCATTGWIFNTAAYEDARRNFTKIKAFQMVQTKGDTAVEEKRILMFMQEFNDARPDDPNVGLCTFPKLMTHTYLVPNYINNHPGGERWWAPMALDRLNTFLLEGKIIPITEKEGNFNWKSTSRKSWLIASISRSHQRGDYCIPKNKRGVSGKYLTVLPAQQSKTEYEIARPDGSVASAKVLFQGLASKESETAGVMYERVEELLEVDDYYIFVGRKNVDALISELYLVGNVLREKDCVASVVAKLNPLEPLFLEIENGMPSLALSRPWKLEFCNADFVSVVCSELDCAAEE</sequence>
<dbReference type="Gene3D" id="3.40.50.1820">
    <property type="entry name" value="alpha/beta hydrolase"/>
    <property type="match status" value="1"/>
</dbReference>
<dbReference type="EMBL" id="HBFQ01042357">
    <property type="protein sequence ID" value="CAD8855602.1"/>
    <property type="molecule type" value="Transcribed_RNA"/>
</dbReference>
<evidence type="ECO:0000313" key="2">
    <source>
        <dbReference type="EMBL" id="CAD8855602.1"/>
    </source>
</evidence>
<name>A0A7S1FAN0_NOCSC</name>
<evidence type="ECO:0008006" key="3">
    <source>
        <dbReference type="Google" id="ProtNLM"/>
    </source>
</evidence>
<gene>
    <name evidence="2" type="ORF">NSCI0253_LOCUS29954</name>
</gene>
<dbReference type="InterPro" id="IPR029058">
    <property type="entry name" value="AB_hydrolase_fold"/>
</dbReference>
<reference evidence="2" key="1">
    <citation type="submission" date="2021-01" db="EMBL/GenBank/DDBJ databases">
        <authorList>
            <person name="Corre E."/>
            <person name="Pelletier E."/>
            <person name="Niang G."/>
            <person name="Scheremetjew M."/>
            <person name="Finn R."/>
            <person name="Kale V."/>
            <person name="Holt S."/>
            <person name="Cochrane G."/>
            <person name="Meng A."/>
            <person name="Brown T."/>
            <person name="Cohen L."/>
        </authorList>
    </citation>
    <scope>NUCLEOTIDE SEQUENCE</scope>
</reference>
<protein>
    <recommendedName>
        <fullName evidence="3">AB hydrolase-1 domain-containing protein</fullName>
    </recommendedName>
</protein>
<accession>A0A7S1FAN0</accession>